<gene>
    <name evidence="1" type="ORF">F2Q69_00029846</name>
</gene>
<organism evidence="1 2">
    <name type="scientific">Brassica cretica</name>
    <name type="common">Mustard</name>
    <dbReference type="NCBI Taxonomy" id="69181"/>
    <lineage>
        <taxon>Eukaryota</taxon>
        <taxon>Viridiplantae</taxon>
        <taxon>Streptophyta</taxon>
        <taxon>Embryophyta</taxon>
        <taxon>Tracheophyta</taxon>
        <taxon>Spermatophyta</taxon>
        <taxon>Magnoliopsida</taxon>
        <taxon>eudicotyledons</taxon>
        <taxon>Gunneridae</taxon>
        <taxon>Pentapetalae</taxon>
        <taxon>rosids</taxon>
        <taxon>malvids</taxon>
        <taxon>Brassicales</taxon>
        <taxon>Brassicaceae</taxon>
        <taxon>Brassiceae</taxon>
        <taxon>Brassica</taxon>
    </lineage>
</organism>
<name>A0A8S9S7L2_BRACR</name>
<evidence type="ECO:0000313" key="1">
    <source>
        <dbReference type="EMBL" id="KAF3588638.1"/>
    </source>
</evidence>
<evidence type="ECO:0000313" key="2">
    <source>
        <dbReference type="Proteomes" id="UP000712600"/>
    </source>
</evidence>
<dbReference type="Proteomes" id="UP000712600">
    <property type="component" value="Unassembled WGS sequence"/>
</dbReference>
<comment type="caution">
    <text evidence="1">The sequence shown here is derived from an EMBL/GenBank/DDBJ whole genome shotgun (WGS) entry which is preliminary data.</text>
</comment>
<reference evidence="1" key="1">
    <citation type="submission" date="2019-12" db="EMBL/GenBank/DDBJ databases">
        <title>Genome sequencing and annotation of Brassica cretica.</title>
        <authorList>
            <person name="Studholme D.J."/>
            <person name="Sarris P."/>
        </authorList>
    </citation>
    <scope>NUCLEOTIDE SEQUENCE</scope>
    <source>
        <strain evidence="1">PFS-109/04</strain>
        <tissue evidence="1">Leaf</tissue>
    </source>
</reference>
<accession>A0A8S9S7L2</accession>
<dbReference type="AlphaFoldDB" id="A0A8S9S7L2"/>
<dbReference type="EMBL" id="QGKX02000088">
    <property type="protein sequence ID" value="KAF3588638.1"/>
    <property type="molecule type" value="Genomic_DNA"/>
</dbReference>
<proteinExistence type="predicted"/>
<sequence length="51" mass="5761">MNLKLDGMRAGMSWNGRVLRRELPPSYRVANGSYICPGCKRRMDGAEAEFV</sequence>
<protein>
    <submittedName>
        <fullName evidence="1">Uncharacterized protein</fullName>
    </submittedName>
</protein>